<proteinExistence type="predicted"/>
<evidence type="ECO:0000313" key="2">
    <source>
        <dbReference type="EMBL" id="JAD43952.1"/>
    </source>
</evidence>
<reference evidence="2" key="1">
    <citation type="submission" date="2014-09" db="EMBL/GenBank/DDBJ databases">
        <authorList>
            <person name="Magalhaes I.L.F."/>
            <person name="Oliveira U."/>
            <person name="Santos F.R."/>
            <person name="Vidigal T.H.D.A."/>
            <person name="Brescovit A.D."/>
            <person name="Santos A.J."/>
        </authorList>
    </citation>
    <scope>NUCLEOTIDE SEQUENCE</scope>
    <source>
        <tissue evidence="2">Shoot tissue taken approximately 20 cm above the soil surface</tissue>
    </source>
</reference>
<feature type="region of interest" description="Disordered" evidence="1">
    <location>
        <begin position="1"/>
        <end position="30"/>
    </location>
</feature>
<dbReference type="EMBL" id="GBRH01253943">
    <property type="protein sequence ID" value="JAD43952.1"/>
    <property type="molecule type" value="Transcribed_RNA"/>
</dbReference>
<sequence>MGHTRGRSGDQSRHAWSFGVELGSSTCRQH</sequence>
<dbReference type="AlphaFoldDB" id="A0A0A9AA77"/>
<evidence type="ECO:0000256" key="1">
    <source>
        <dbReference type="SAM" id="MobiDB-lite"/>
    </source>
</evidence>
<reference evidence="2" key="2">
    <citation type="journal article" date="2015" name="Data Brief">
        <title>Shoot transcriptome of the giant reed, Arundo donax.</title>
        <authorList>
            <person name="Barrero R.A."/>
            <person name="Guerrero F.D."/>
            <person name="Moolhuijzen P."/>
            <person name="Goolsby J.A."/>
            <person name="Tidwell J."/>
            <person name="Bellgard S.E."/>
            <person name="Bellgard M.I."/>
        </authorList>
    </citation>
    <scope>NUCLEOTIDE SEQUENCE</scope>
    <source>
        <tissue evidence="2">Shoot tissue taken approximately 20 cm above the soil surface</tissue>
    </source>
</reference>
<accession>A0A0A9AA77</accession>
<protein>
    <submittedName>
        <fullName evidence="2">Uncharacterized protein</fullName>
    </submittedName>
</protein>
<name>A0A0A9AA77_ARUDO</name>
<organism evidence="2">
    <name type="scientific">Arundo donax</name>
    <name type="common">Giant reed</name>
    <name type="synonym">Donax arundinaceus</name>
    <dbReference type="NCBI Taxonomy" id="35708"/>
    <lineage>
        <taxon>Eukaryota</taxon>
        <taxon>Viridiplantae</taxon>
        <taxon>Streptophyta</taxon>
        <taxon>Embryophyta</taxon>
        <taxon>Tracheophyta</taxon>
        <taxon>Spermatophyta</taxon>
        <taxon>Magnoliopsida</taxon>
        <taxon>Liliopsida</taxon>
        <taxon>Poales</taxon>
        <taxon>Poaceae</taxon>
        <taxon>PACMAD clade</taxon>
        <taxon>Arundinoideae</taxon>
        <taxon>Arundineae</taxon>
        <taxon>Arundo</taxon>
    </lineage>
</organism>